<dbReference type="Gene3D" id="6.10.160.20">
    <property type="match status" value="1"/>
</dbReference>
<dbReference type="AlphaFoldDB" id="A0AAV1ICN3"/>
<evidence type="ECO:0000256" key="1">
    <source>
        <dbReference type="SAM" id="MobiDB-lite"/>
    </source>
</evidence>
<dbReference type="PANTHER" id="PTHR13286">
    <property type="entry name" value="SAP30"/>
    <property type="match status" value="1"/>
</dbReference>
<feature type="region of interest" description="Disordered" evidence="1">
    <location>
        <begin position="92"/>
        <end position="139"/>
    </location>
</feature>
<dbReference type="EMBL" id="CAUYUE010000010">
    <property type="protein sequence ID" value="CAK0784255.1"/>
    <property type="molecule type" value="Genomic_DNA"/>
</dbReference>
<reference evidence="2 3" key="1">
    <citation type="submission" date="2023-10" db="EMBL/GenBank/DDBJ databases">
        <authorList>
            <person name="Maclean D."/>
            <person name="Macfadyen A."/>
        </authorList>
    </citation>
    <scope>NUCLEOTIDE SEQUENCE [LARGE SCALE GENOMIC DNA]</scope>
</reference>
<dbReference type="GO" id="GO:0000118">
    <property type="term" value="C:histone deacetylase complex"/>
    <property type="evidence" value="ECO:0007669"/>
    <property type="project" value="TreeGrafter"/>
</dbReference>
<dbReference type="GO" id="GO:0006355">
    <property type="term" value="P:regulation of DNA-templated transcription"/>
    <property type="evidence" value="ECO:0007669"/>
    <property type="project" value="TreeGrafter"/>
</dbReference>
<name>A0AAV1ICN3_9CHLO</name>
<proteinExistence type="predicted"/>
<protein>
    <submittedName>
        <fullName evidence="2">Uncharacterized protein</fullName>
    </submittedName>
</protein>
<dbReference type="PANTHER" id="PTHR13286:SF6">
    <property type="entry name" value="HISTONE DEACETYLASE COMPLEX SUBUNIT SAP30L-RELATED"/>
    <property type="match status" value="1"/>
</dbReference>
<keyword evidence="3" id="KW-1185">Reference proteome</keyword>
<gene>
    <name evidence="2" type="ORF">CVIRNUC_007459</name>
</gene>
<dbReference type="Proteomes" id="UP001314263">
    <property type="component" value="Unassembled WGS sequence"/>
</dbReference>
<dbReference type="InterPro" id="IPR038291">
    <property type="entry name" value="SAP30_C_sf"/>
</dbReference>
<organism evidence="2 3">
    <name type="scientific">Coccomyxa viridis</name>
    <dbReference type="NCBI Taxonomy" id="1274662"/>
    <lineage>
        <taxon>Eukaryota</taxon>
        <taxon>Viridiplantae</taxon>
        <taxon>Chlorophyta</taxon>
        <taxon>core chlorophytes</taxon>
        <taxon>Trebouxiophyceae</taxon>
        <taxon>Trebouxiophyceae incertae sedis</taxon>
        <taxon>Coccomyxaceae</taxon>
        <taxon>Coccomyxa</taxon>
    </lineage>
</organism>
<dbReference type="InterPro" id="IPR024145">
    <property type="entry name" value="His_deAcase_SAP30/SAP30L"/>
</dbReference>
<feature type="compositionally biased region" description="Acidic residues" evidence="1">
    <location>
        <begin position="92"/>
        <end position="101"/>
    </location>
</feature>
<evidence type="ECO:0000313" key="2">
    <source>
        <dbReference type="EMBL" id="CAK0784255.1"/>
    </source>
</evidence>
<sequence length="227" mass="25022">MMEVAERPPGVMPQYRSGMYSKEELETMQLLPKHTRVRVTGNQRTKTTQNGLEGVVKKSTGLGGWLCVLLSSGETINVQRNGVVVLEAPTGDEADFPDEEAGAQNHTAPLPRMRARRPTVSRASSPLPGVGKPLRQRPQYHSSSLARVNFNYLGATALERLGRFYNVPEAHYGCPLDELAYAVATAFMRERDADERKVAMKLAKMVEGRRLQAELDWQSDPGASGGQ</sequence>
<comment type="caution">
    <text evidence="2">The sequence shown here is derived from an EMBL/GenBank/DDBJ whole genome shotgun (WGS) entry which is preliminary data.</text>
</comment>
<dbReference type="GO" id="GO:0003712">
    <property type="term" value="F:transcription coregulator activity"/>
    <property type="evidence" value="ECO:0007669"/>
    <property type="project" value="TreeGrafter"/>
</dbReference>
<evidence type="ECO:0000313" key="3">
    <source>
        <dbReference type="Proteomes" id="UP001314263"/>
    </source>
</evidence>
<accession>A0AAV1ICN3</accession>